<dbReference type="GO" id="GO:0016787">
    <property type="term" value="F:hydrolase activity"/>
    <property type="evidence" value="ECO:0007669"/>
    <property type="project" value="UniProtKB-KW"/>
</dbReference>
<protein>
    <submittedName>
        <fullName evidence="8">SGNH hydrolase-like domain-containing protein, acetyltransferase AlgX</fullName>
    </submittedName>
</protein>
<gene>
    <name evidence="8" type="ORF">SAMN05720469_1328</name>
</gene>
<keyword evidence="9" id="KW-1185">Reference proteome</keyword>
<evidence type="ECO:0000256" key="6">
    <source>
        <dbReference type="ARBA" id="ARBA00022841"/>
    </source>
</evidence>
<evidence type="ECO:0000256" key="2">
    <source>
        <dbReference type="ARBA" id="ARBA00005182"/>
    </source>
</evidence>
<evidence type="ECO:0000313" key="9">
    <source>
        <dbReference type="Proteomes" id="UP000184275"/>
    </source>
</evidence>
<accession>A0A1M6XKA5</accession>
<comment type="pathway">
    <text evidence="2">Glycan biosynthesis; alginate biosynthesis.</text>
</comment>
<evidence type="ECO:0000313" key="8">
    <source>
        <dbReference type="EMBL" id="SHL06397.1"/>
    </source>
</evidence>
<dbReference type="Proteomes" id="UP000184275">
    <property type="component" value="Unassembled WGS sequence"/>
</dbReference>
<keyword evidence="8" id="KW-0378">Hydrolase</keyword>
<dbReference type="EMBL" id="FRAW01000032">
    <property type="protein sequence ID" value="SHL06397.1"/>
    <property type="molecule type" value="Genomic_DNA"/>
</dbReference>
<evidence type="ECO:0000259" key="7">
    <source>
        <dbReference type="Pfam" id="PF16822"/>
    </source>
</evidence>
<keyword evidence="5" id="KW-0574">Periplasm</keyword>
<keyword evidence="4" id="KW-0732">Signal</keyword>
<evidence type="ECO:0000256" key="1">
    <source>
        <dbReference type="ARBA" id="ARBA00004418"/>
    </source>
</evidence>
<organism evidence="8 9">
    <name type="scientific">Fibrobacter intestinalis</name>
    <dbReference type="NCBI Taxonomy" id="28122"/>
    <lineage>
        <taxon>Bacteria</taxon>
        <taxon>Pseudomonadati</taxon>
        <taxon>Fibrobacterota</taxon>
        <taxon>Fibrobacteria</taxon>
        <taxon>Fibrobacterales</taxon>
        <taxon>Fibrobacteraceae</taxon>
        <taxon>Fibrobacter</taxon>
    </lineage>
</organism>
<sequence>MKRYYVLFTVVFFLMLLLPLSWELAHSVCEKKAFAPFDLFRDAVRPVVRESVLQREADSLYAVWREALSVAESSDVSLEKREEAFSLVDECAQNLKRTIMNVNAYLPLDSLDSAVQNISAMQKLLAAWESEEDVRDSLEHLALAIREEYSSFSWKRLGNAWLYHGFLNGDYLRAYENQQEKENAFVKKTRPVYQAFAWKVLRDPGEKAVVADSNFLFYRQDVDFLVKPAPWTTDSLDNPIEAVLDFKKELEKKGIELLVVVVPGKPTIYPEILNPQLYGLSGMNISLGRRFVDTLRSLNVNVVNLYTPLMQAKQKDRRKDFLYLNTDTHWTPRGAQIAAKVIADDVKKLPVAKNLPHEDWVDSLVMADRVGDVATMANLEYAFPQQRVEAFQVKNAKTGTPRGNDFRKAKILILGDSYSRIYETDAPMSSGWISHLAKELRTPVASIVSDGGSSTLVREKLARRSGVLKGKTLVIWEFVERDLRFGAEGWKKVRLD</sequence>
<dbReference type="AlphaFoldDB" id="A0A1M6XKA5"/>
<comment type="subcellular location">
    <subcellularLocation>
        <location evidence="1">Periplasm</location>
    </subcellularLocation>
</comment>
<keyword evidence="3 8" id="KW-0808">Transferase</keyword>
<dbReference type="InterPro" id="IPR031811">
    <property type="entry name" value="ALGX/ALGJ_SGNH-like"/>
</dbReference>
<name>A0A1M6XKA5_9BACT</name>
<evidence type="ECO:0000256" key="4">
    <source>
        <dbReference type="ARBA" id="ARBA00022729"/>
    </source>
</evidence>
<dbReference type="GO" id="GO:0042121">
    <property type="term" value="P:alginic acid biosynthetic process"/>
    <property type="evidence" value="ECO:0007669"/>
    <property type="project" value="UniProtKB-UniPathway"/>
</dbReference>
<feature type="domain" description="AlgX/AlgJ SGNH hydrolase-like" evidence="7">
    <location>
        <begin position="216"/>
        <end position="480"/>
    </location>
</feature>
<keyword evidence="6" id="KW-0016">Alginate biosynthesis</keyword>
<evidence type="ECO:0000256" key="5">
    <source>
        <dbReference type="ARBA" id="ARBA00022764"/>
    </source>
</evidence>
<dbReference type="Pfam" id="PF16822">
    <property type="entry name" value="ALGX"/>
    <property type="match status" value="1"/>
</dbReference>
<dbReference type="RefSeq" id="WP_073305735.1">
    <property type="nucleotide sequence ID" value="NZ_FRAW01000032.1"/>
</dbReference>
<reference evidence="9" key="1">
    <citation type="submission" date="2016-11" db="EMBL/GenBank/DDBJ databases">
        <authorList>
            <person name="Varghese N."/>
            <person name="Submissions S."/>
        </authorList>
    </citation>
    <scope>NUCLEOTIDE SEQUENCE [LARGE SCALE GENOMIC DNA]</scope>
    <source>
        <strain evidence="9">UWOS</strain>
    </source>
</reference>
<dbReference type="UniPathway" id="UPA00286"/>
<dbReference type="GO" id="GO:0042597">
    <property type="term" value="C:periplasmic space"/>
    <property type="evidence" value="ECO:0007669"/>
    <property type="project" value="UniProtKB-SubCell"/>
</dbReference>
<dbReference type="GO" id="GO:0016740">
    <property type="term" value="F:transferase activity"/>
    <property type="evidence" value="ECO:0007669"/>
    <property type="project" value="UniProtKB-KW"/>
</dbReference>
<proteinExistence type="predicted"/>
<evidence type="ECO:0000256" key="3">
    <source>
        <dbReference type="ARBA" id="ARBA00022679"/>
    </source>
</evidence>